<dbReference type="SFLD" id="SFLDG01067">
    <property type="entry name" value="SPASM/twitch_domain_containing"/>
    <property type="match status" value="1"/>
</dbReference>
<keyword evidence="6" id="KW-0411">Iron-sulfur</keyword>
<comment type="cofactor">
    <cofactor evidence="1">
        <name>[4Fe-4S] cluster</name>
        <dbReference type="ChEBI" id="CHEBI:49883"/>
    </cofactor>
</comment>
<name>A0ABQ5YEZ8_9NEIS</name>
<dbReference type="InterPro" id="IPR034391">
    <property type="entry name" value="AdoMet-like_SPASM_containing"/>
</dbReference>
<dbReference type="InterPro" id="IPR050377">
    <property type="entry name" value="Radical_SAM_PqqE_MftC-like"/>
</dbReference>
<feature type="domain" description="Radical SAM core" evidence="7">
    <location>
        <begin position="39"/>
        <end position="251"/>
    </location>
</feature>
<dbReference type="Pfam" id="PF04055">
    <property type="entry name" value="Radical_SAM"/>
    <property type="match status" value="1"/>
</dbReference>
<dbReference type="CDD" id="cd01335">
    <property type="entry name" value="Radical_SAM"/>
    <property type="match status" value="1"/>
</dbReference>
<dbReference type="SFLD" id="SFLDS00029">
    <property type="entry name" value="Radical_SAM"/>
    <property type="match status" value="1"/>
</dbReference>
<dbReference type="Gene3D" id="3.20.20.70">
    <property type="entry name" value="Aldolase class I"/>
    <property type="match status" value="1"/>
</dbReference>
<dbReference type="SUPFAM" id="SSF102114">
    <property type="entry name" value="Radical SAM enzymes"/>
    <property type="match status" value="1"/>
</dbReference>
<keyword evidence="5" id="KW-0408">Iron</keyword>
<evidence type="ECO:0000313" key="9">
    <source>
        <dbReference type="Proteomes" id="UP001156706"/>
    </source>
</evidence>
<gene>
    <name evidence="8" type="ORF">GCM10007907_12440</name>
</gene>
<reference evidence="9" key="1">
    <citation type="journal article" date="2019" name="Int. J. Syst. Evol. Microbiol.">
        <title>The Global Catalogue of Microorganisms (GCM) 10K type strain sequencing project: providing services to taxonomists for standard genome sequencing and annotation.</title>
        <authorList>
            <consortium name="The Broad Institute Genomics Platform"/>
            <consortium name="The Broad Institute Genome Sequencing Center for Infectious Disease"/>
            <person name="Wu L."/>
            <person name="Ma J."/>
        </authorList>
    </citation>
    <scope>NUCLEOTIDE SEQUENCE [LARGE SCALE GENOMIC DNA]</scope>
    <source>
        <strain evidence="9">NBRC 110044</strain>
    </source>
</reference>
<organism evidence="8 9">
    <name type="scientific">Chitinimonas prasina</name>
    <dbReference type="NCBI Taxonomy" id="1434937"/>
    <lineage>
        <taxon>Bacteria</taxon>
        <taxon>Pseudomonadati</taxon>
        <taxon>Pseudomonadota</taxon>
        <taxon>Betaproteobacteria</taxon>
        <taxon>Neisseriales</taxon>
        <taxon>Chitinibacteraceae</taxon>
        <taxon>Chitinimonas</taxon>
    </lineage>
</organism>
<evidence type="ECO:0000256" key="4">
    <source>
        <dbReference type="ARBA" id="ARBA00022723"/>
    </source>
</evidence>
<dbReference type="Pfam" id="PF13186">
    <property type="entry name" value="SPASM"/>
    <property type="match status" value="1"/>
</dbReference>
<evidence type="ECO:0000256" key="2">
    <source>
        <dbReference type="ARBA" id="ARBA00022485"/>
    </source>
</evidence>
<dbReference type="InterPro" id="IPR007197">
    <property type="entry name" value="rSAM"/>
</dbReference>
<dbReference type="PANTHER" id="PTHR11228">
    <property type="entry name" value="RADICAL SAM DOMAIN PROTEIN"/>
    <property type="match status" value="1"/>
</dbReference>
<dbReference type="InterPro" id="IPR013785">
    <property type="entry name" value="Aldolase_TIM"/>
</dbReference>
<proteinExistence type="predicted"/>
<evidence type="ECO:0000256" key="3">
    <source>
        <dbReference type="ARBA" id="ARBA00022691"/>
    </source>
</evidence>
<dbReference type="InterPro" id="IPR058240">
    <property type="entry name" value="rSAM_sf"/>
</dbReference>
<comment type="caution">
    <text evidence="8">The sequence shown here is derived from an EMBL/GenBank/DDBJ whole genome shotgun (WGS) entry which is preliminary data.</text>
</comment>
<dbReference type="PROSITE" id="PS51918">
    <property type="entry name" value="RADICAL_SAM"/>
    <property type="match status" value="1"/>
</dbReference>
<keyword evidence="4" id="KW-0479">Metal-binding</keyword>
<dbReference type="RefSeq" id="WP_284195574.1">
    <property type="nucleotide sequence ID" value="NZ_BSOG01000001.1"/>
</dbReference>
<dbReference type="SFLD" id="SFLDG01386">
    <property type="entry name" value="main_SPASM_domain-containing"/>
    <property type="match status" value="1"/>
</dbReference>
<dbReference type="EMBL" id="BSOG01000001">
    <property type="protein sequence ID" value="GLR12454.1"/>
    <property type="molecule type" value="Genomic_DNA"/>
</dbReference>
<accession>A0ABQ5YEZ8</accession>
<evidence type="ECO:0000256" key="1">
    <source>
        <dbReference type="ARBA" id="ARBA00001966"/>
    </source>
</evidence>
<dbReference type="InterPro" id="IPR023885">
    <property type="entry name" value="4Fe4S-binding_SPASM_dom"/>
</dbReference>
<evidence type="ECO:0000256" key="5">
    <source>
        <dbReference type="ARBA" id="ARBA00023004"/>
    </source>
</evidence>
<protein>
    <submittedName>
        <fullName evidence="8">Radical SAM protein</fullName>
    </submittedName>
</protein>
<keyword evidence="9" id="KW-1185">Reference proteome</keyword>
<evidence type="ECO:0000256" key="6">
    <source>
        <dbReference type="ARBA" id="ARBA00023014"/>
    </source>
</evidence>
<dbReference type="PANTHER" id="PTHR11228:SF7">
    <property type="entry name" value="PQQA PEPTIDE CYCLASE"/>
    <property type="match status" value="1"/>
</dbReference>
<keyword evidence="3" id="KW-0949">S-adenosyl-L-methionine</keyword>
<evidence type="ECO:0000259" key="7">
    <source>
        <dbReference type="PROSITE" id="PS51918"/>
    </source>
</evidence>
<keyword evidence="2" id="KW-0004">4Fe-4S</keyword>
<sequence>MDRTKGPRFDQQAFEKLRRIAPNILASRRAELTGAEQARPVPEEVAFKLTNRCDLRCSHCYQWNEAGYHRMLPAGAKGGDMDLAVIAKVLAATRARKSNVYLWGGEPLVYRDWDGLVNLLVADPRWVALCTNGTLIEKRLPGLLKLSAQLEVSVSLDGFEAEHDAVRGQGSFARSLQGLRTLLAAQRAGDYRGEITVNFLITDPMVARMAEFVTWLEQEGVGTVYVSFPWFLSDEANARMDDYHQRHFGTPQVFGRPSWYSYNYRLAADHLAALAQGMAALDARQGPIKLRYNPSLSAAELPAFIGGSDVPAQNKQRCQSLATRMDVFPDGEVVSCKFFPEFRMGNLAQQDVEAVWLGPRFRQQRETLARCGLMPVCAKCNLLYTRGG</sequence>
<dbReference type="SFLD" id="SFLDG01387">
    <property type="entry name" value="BtrN-like_SPASM_domain_contain"/>
    <property type="match status" value="1"/>
</dbReference>
<evidence type="ECO:0000313" key="8">
    <source>
        <dbReference type="EMBL" id="GLR12454.1"/>
    </source>
</evidence>
<dbReference type="Proteomes" id="UP001156706">
    <property type="component" value="Unassembled WGS sequence"/>
</dbReference>
<dbReference type="CDD" id="cd21109">
    <property type="entry name" value="SPASM"/>
    <property type="match status" value="1"/>
</dbReference>